<evidence type="ECO:0000256" key="2">
    <source>
        <dbReference type="ARBA" id="ARBA00005249"/>
    </source>
</evidence>
<dbReference type="InterPro" id="IPR008851">
    <property type="entry name" value="TFIIF-alpha"/>
</dbReference>
<evidence type="ECO:0000256" key="4">
    <source>
        <dbReference type="ARBA" id="ARBA00023125"/>
    </source>
</evidence>
<proteinExistence type="inferred from homology"/>
<evidence type="ECO:0000256" key="6">
    <source>
        <dbReference type="ARBA" id="ARBA00023242"/>
    </source>
</evidence>
<evidence type="ECO:0000256" key="5">
    <source>
        <dbReference type="ARBA" id="ARBA00023163"/>
    </source>
</evidence>
<feature type="region of interest" description="Disordered" evidence="7">
    <location>
        <begin position="478"/>
        <end position="773"/>
    </location>
</feature>
<keyword evidence="8" id="KW-1133">Transmembrane helix</keyword>
<dbReference type="PROSITE" id="PS51257">
    <property type="entry name" value="PROKAR_LIPOPROTEIN"/>
    <property type="match status" value="1"/>
</dbReference>
<dbReference type="EMBL" id="NCSJ02000456">
    <property type="protein sequence ID" value="RFU24376.1"/>
    <property type="molecule type" value="Genomic_DNA"/>
</dbReference>
<accession>A0A3E2GTG0</accession>
<feature type="compositionally biased region" description="Low complexity" evidence="7">
    <location>
        <begin position="751"/>
        <end position="773"/>
    </location>
</feature>
<reference evidence="9 10" key="1">
    <citation type="submission" date="2018-05" db="EMBL/GenBank/DDBJ databases">
        <title>Draft genome sequence of Scytalidium lignicola DSM 105466, a ubiquitous saprotrophic fungus.</title>
        <authorList>
            <person name="Buettner E."/>
            <person name="Gebauer A.M."/>
            <person name="Hofrichter M."/>
            <person name="Liers C."/>
            <person name="Kellner H."/>
        </authorList>
    </citation>
    <scope>NUCLEOTIDE SEQUENCE [LARGE SCALE GENOMIC DNA]</scope>
    <source>
        <strain evidence="9 10">DSM 105466</strain>
    </source>
</reference>
<protein>
    <submittedName>
        <fullName evidence="9">Uncharacterized protein</fullName>
    </submittedName>
</protein>
<dbReference type="GO" id="GO:0001096">
    <property type="term" value="F:TFIIF-class transcription factor complex binding"/>
    <property type="evidence" value="ECO:0007669"/>
    <property type="project" value="TreeGrafter"/>
</dbReference>
<dbReference type="GO" id="GO:0003677">
    <property type="term" value="F:DNA binding"/>
    <property type="evidence" value="ECO:0007669"/>
    <property type="project" value="UniProtKB-KW"/>
</dbReference>
<dbReference type="GO" id="GO:0006367">
    <property type="term" value="P:transcription initiation at RNA polymerase II promoter"/>
    <property type="evidence" value="ECO:0007669"/>
    <property type="project" value="InterPro"/>
</dbReference>
<keyword evidence="5" id="KW-0804">Transcription</keyword>
<feature type="non-terminal residue" evidence="9">
    <location>
        <position position="831"/>
    </location>
</feature>
<dbReference type="PANTHER" id="PTHR13011">
    <property type="entry name" value="TFIIF-ALPHA"/>
    <property type="match status" value="1"/>
</dbReference>
<feature type="compositionally biased region" description="Basic and acidic residues" evidence="7">
    <location>
        <begin position="569"/>
        <end position="592"/>
    </location>
</feature>
<gene>
    <name evidence="9" type="ORF">B7463_g11963</name>
</gene>
<feature type="compositionally biased region" description="Low complexity" evidence="7">
    <location>
        <begin position="593"/>
        <end position="608"/>
    </location>
</feature>
<feature type="compositionally biased region" description="Basic residues" evidence="7">
    <location>
        <begin position="531"/>
        <end position="542"/>
    </location>
</feature>
<keyword evidence="4" id="KW-0238">DNA-binding</keyword>
<evidence type="ECO:0000313" key="9">
    <source>
        <dbReference type="EMBL" id="RFU24376.1"/>
    </source>
</evidence>
<keyword evidence="8" id="KW-0812">Transmembrane</keyword>
<evidence type="ECO:0000256" key="7">
    <source>
        <dbReference type="SAM" id="MobiDB-lite"/>
    </source>
</evidence>
<feature type="region of interest" description="Disordered" evidence="7">
    <location>
        <begin position="304"/>
        <end position="325"/>
    </location>
</feature>
<dbReference type="GO" id="GO:0032968">
    <property type="term" value="P:positive regulation of transcription elongation by RNA polymerase II"/>
    <property type="evidence" value="ECO:0007669"/>
    <property type="project" value="InterPro"/>
</dbReference>
<name>A0A3E2GTG0_SCYLI</name>
<feature type="compositionally biased region" description="Basic and acidic residues" evidence="7">
    <location>
        <begin position="543"/>
        <end position="557"/>
    </location>
</feature>
<feature type="compositionally biased region" description="Basic and acidic residues" evidence="7">
    <location>
        <begin position="490"/>
        <end position="503"/>
    </location>
</feature>
<feature type="compositionally biased region" description="Polar residues" evidence="7">
    <location>
        <begin position="108"/>
        <end position="123"/>
    </location>
</feature>
<sequence length="831" mass="91406">MADHTRSPQQQYMLVSAACFVAVLLEVTSKWIVVFGGFYGHSTLCCTWKEDSWTPKIGFASAVNGKRSCCLDEEVPRTATRAGDFTFTLTSQLNSQLLSTTHLEEDTMSASPSGLSNGRTPTPNGAPPQFVRKPKAADPLVPRKKPVRRANILPPSGLKQNGRAATPGQNTLNVAAQARRPGVVPLAVTSARPKANGGWTNPPTGPYQDYPLLTTKKALREGLRYHMARFAARKDIDPTNQDEFTRPVSLHRRDPRQPPPGKVVKEEEATTEIPMDSKERERLEILKAEKEARRAADLAQIAPTGNNATTSKKPQAFRNEKTTQVHRLDKTEEQKKESDLRYEEALPWHLEDADNKNTWVGNYEAALSDTNVIFVIDGTDFKMIPIEKWYRFTPKNQFKTLTIDEAEALLSKKTRESRWAMKTHEQQEADRAKQETRKQLNNLYTVKSESSTFRMAPKTEYQDMDDLDFEADDLFQDDDEMPTVEPDRDEDAKDAQDRIKREQLGANVFGQANEAEVEKELNAEEREAEKRRKLGKGVRKALQKREKNYIYETDSDHPYSSSSEDITSDEEKQAERDRRKDEEAKLKAKAESKGPSGTSSKGSSTPSGRPKHTDPLKSKSLKRAGSPNLSESSGNESSRKKHKKKHQLSASQPTGSTSQPGSRPMSPSPSQPLPGSSPRKSSIIKLNLNPSKLSEIQSAPPNPNQANSNAMSDGEATGGEMSDGVGGKKKIKIRLTGNGSRAGSPAPSKTGGSRAGSPAPVAPGGSPRSGPVSAQEIAAAIPASGIAIGSLMKYFVGRVGDGKGMTDKKEFIRLVKENSLYGPDKLLRPKP</sequence>
<dbReference type="AlphaFoldDB" id="A0A3E2GTG0"/>
<feature type="region of interest" description="Disordered" evidence="7">
    <location>
        <begin position="250"/>
        <end position="272"/>
    </location>
</feature>
<dbReference type="OrthoDB" id="76676at2759"/>
<dbReference type="PANTHER" id="PTHR13011:SF0">
    <property type="entry name" value="GENERAL TRANSCRIPTION FACTOR IIF SUBUNIT 1"/>
    <property type="match status" value="1"/>
</dbReference>
<keyword evidence="10" id="KW-1185">Reference proteome</keyword>
<keyword evidence="8" id="KW-0472">Membrane</keyword>
<feature type="region of interest" description="Disordered" evidence="7">
    <location>
        <begin position="419"/>
        <end position="438"/>
    </location>
</feature>
<dbReference type="InterPro" id="IPR011039">
    <property type="entry name" value="TFIIF_interaction"/>
</dbReference>
<organism evidence="9 10">
    <name type="scientific">Scytalidium lignicola</name>
    <name type="common">Hyphomycete</name>
    <dbReference type="NCBI Taxonomy" id="5539"/>
    <lineage>
        <taxon>Eukaryota</taxon>
        <taxon>Fungi</taxon>
        <taxon>Dikarya</taxon>
        <taxon>Ascomycota</taxon>
        <taxon>Pezizomycotina</taxon>
        <taxon>Leotiomycetes</taxon>
        <taxon>Leotiomycetes incertae sedis</taxon>
        <taxon>Scytalidium</taxon>
    </lineage>
</organism>
<keyword evidence="3" id="KW-0805">Transcription regulation</keyword>
<dbReference type="STRING" id="5539.A0A3E2GTG0"/>
<evidence type="ECO:0000256" key="8">
    <source>
        <dbReference type="SAM" id="Phobius"/>
    </source>
</evidence>
<feature type="compositionally biased region" description="Polar residues" evidence="7">
    <location>
        <begin position="627"/>
        <end position="636"/>
    </location>
</feature>
<comment type="subcellular location">
    <subcellularLocation>
        <location evidence="1">Nucleus</location>
    </subcellularLocation>
</comment>
<comment type="similarity">
    <text evidence="2">Belongs to the TFIIF alpha subunit family.</text>
</comment>
<evidence type="ECO:0000256" key="1">
    <source>
        <dbReference type="ARBA" id="ARBA00004123"/>
    </source>
</evidence>
<dbReference type="Proteomes" id="UP000258309">
    <property type="component" value="Unassembled WGS sequence"/>
</dbReference>
<feature type="region of interest" description="Disordered" evidence="7">
    <location>
        <begin position="104"/>
        <end position="167"/>
    </location>
</feature>
<feature type="compositionally biased region" description="Basic and acidic residues" evidence="7">
    <location>
        <begin position="516"/>
        <end position="530"/>
    </location>
</feature>
<evidence type="ECO:0000256" key="3">
    <source>
        <dbReference type="ARBA" id="ARBA00023015"/>
    </source>
</evidence>
<keyword evidence="6" id="KW-0539">Nucleus</keyword>
<dbReference type="OMA" id="IPIMTTK"/>
<dbReference type="GO" id="GO:0005674">
    <property type="term" value="C:transcription factor TFIIF complex"/>
    <property type="evidence" value="ECO:0007669"/>
    <property type="project" value="TreeGrafter"/>
</dbReference>
<feature type="transmembrane region" description="Helical" evidence="8">
    <location>
        <begin position="12"/>
        <end position="39"/>
    </location>
</feature>
<dbReference type="SUPFAM" id="SSF50916">
    <property type="entry name" value="Rap30/74 interaction domains"/>
    <property type="match status" value="1"/>
</dbReference>
<dbReference type="GO" id="GO:0016251">
    <property type="term" value="F:RNA polymerase II general transcription initiation factor activity"/>
    <property type="evidence" value="ECO:0007669"/>
    <property type="project" value="TreeGrafter"/>
</dbReference>
<feature type="compositionally biased region" description="Polar residues" evidence="7">
    <location>
        <begin position="648"/>
        <end position="657"/>
    </location>
</feature>
<feature type="non-terminal residue" evidence="9">
    <location>
        <position position="1"/>
    </location>
</feature>
<feature type="compositionally biased region" description="Polar residues" evidence="7">
    <location>
        <begin position="304"/>
        <end position="313"/>
    </location>
</feature>
<comment type="caution">
    <text evidence="9">The sequence shown here is derived from an EMBL/GenBank/DDBJ whole genome shotgun (WGS) entry which is preliminary data.</text>
</comment>
<evidence type="ECO:0000313" key="10">
    <source>
        <dbReference type="Proteomes" id="UP000258309"/>
    </source>
</evidence>